<dbReference type="InterPro" id="IPR011650">
    <property type="entry name" value="Peptidase_M20_dimer"/>
</dbReference>
<evidence type="ECO:0000256" key="1">
    <source>
        <dbReference type="ARBA" id="ARBA00001947"/>
    </source>
</evidence>
<dbReference type="InterPro" id="IPR002933">
    <property type="entry name" value="Peptidase_M20"/>
</dbReference>
<comment type="cofactor">
    <cofactor evidence="1">
        <name>Zn(2+)</name>
        <dbReference type="ChEBI" id="CHEBI:29105"/>
    </cofactor>
</comment>
<comment type="similarity">
    <text evidence="2">Belongs to the peptidase M20A family.</text>
</comment>
<dbReference type="Proteomes" id="UP000316252">
    <property type="component" value="Unassembled WGS sequence"/>
</dbReference>
<evidence type="ECO:0000256" key="6">
    <source>
        <dbReference type="SAM" id="MobiDB-lite"/>
    </source>
</evidence>
<dbReference type="RefSeq" id="WP_141163074.1">
    <property type="nucleotide sequence ID" value="NZ_VHQG01000002.1"/>
</dbReference>
<sequence length="493" mass="50715">MTATAASAASPAEPTAAPSTAAPSASAPAESSSATAPAGLSEAAVALLEREALDIARQLVRIDSSNTGEPGIGDGETRAALLIRELLTEVGIASEFAESRPGRGNLVARIPGADPEAPALLVHGHLDVVPADADDWTHPPFAAEIADGLLYGRGVVDMKGFVGTVVAVVRAFAREGVQPRRELVLAFFADEEAGGVWGARWVVAEHPEWLAGATEALGEVGGFSLPLAPPSDQDGSAGTPGAHRAYLVSTAEKGVSSIVLTARGPAGHGSRPSADNAVTRLARAVARIADHRFPVVRTPSVEALLATVGAALGEDLTALDDDALEARLAGLGLLGTVVAPSLRHTASPTILQAGYKSNVIPGEASARIDCRILPGHEEAFFAELDRLAGPGIEIDKASWIPPIDSPADSPLLTVLQESIRAEDPDGTVVPYLMPASTDNKHVAALGIRGYGFTPLRVPADVDVLGLFHAADERVPVESIAFGARVLADVLSRA</sequence>
<evidence type="ECO:0000256" key="4">
    <source>
        <dbReference type="ARBA" id="ARBA00022801"/>
    </source>
</evidence>
<dbReference type="OrthoDB" id="7055905at2"/>
<reference evidence="8 9" key="1">
    <citation type="submission" date="2019-06" db="EMBL/GenBank/DDBJ databases">
        <authorList>
            <person name="Li F."/>
        </authorList>
    </citation>
    <scope>NUCLEOTIDE SEQUENCE [LARGE SCALE GENOMIC DNA]</scope>
    <source>
        <strain evidence="8 9">10F1D-1</strain>
    </source>
</reference>
<dbReference type="NCBIfam" id="NF005913">
    <property type="entry name" value="PRK07906.1"/>
    <property type="match status" value="1"/>
</dbReference>
<evidence type="ECO:0000256" key="2">
    <source>
        <dbReference type="ARBA" id="ARBA00006247"/>
    </source>
</evidence>
<gene>
    <name evidence="8" type="ORF">FJ657_07510</name>
</gene>
<keyword evidence="3" id="KW-0479">Metal-binding</keyword>
<dbReference type="Gene3D" id="1.10.150.900">
    <property type="match status" value="1"/>
</dbReference>
<dbReference type="Gene3D" id="3.30.70.360">
    <property type="match status" value="1"/>
</dbReference>
<dbReference type="InterPro" id="IPR036264">
    <property type="entry name" value="Bact_exopeptidase_dim_dom"/>
</dbReference>
<name>A0A506XSI4_9MICO</name>
<dbReference type="EMBL" id="VHQG01000002">
    <property type="protein sequence ID" value="TPW75714.1"/>
    <property type="molecule type" value="Genomic_DNA"/>
</dbReference>
<dbReference type="FunFam" id="1.10.150.900:FF:000002">
    <property type="entry name" value="M20/M25/M40 family peptidase"/>
    <property type="match status" value="1"/>
</dbReference>
<dbReference type="Gene3D" id="3.40.630.10">
    <property type="entry name" value="Zn peptidases"/>
    <property type="match status" value="1"/>
</dbReference>
<keyword evidence="4 8" id="KW-0378">Hydrolase</keyword>
<protein>
    <submittedName>
        <fullName evidence="8">M20/M25/M40 family metallo-hydrolase</fullName>
    </submittedName>
</protein>
<dbReference type="SUPFAM" id="SSF55031">
    <property type="entry name" value="Bacterial exopeptidase dimerisation domain"/>
    <property type="match status" value="1"/>
</dbReference>
<dbReference type="SUPFAM" id="SSF53187">
    <property type="entry name" value="Zn-dependent exopeptidases"/>
    <property type="match status" value="1"/>
</dbReference>
<evidence type="ECO:0000313" key="9">
    <source>
        <dbReference type="Proteomes" id="UP000316252"/>
    </source>
</evidence>
<dbReference type="InterPro" id="IPR001261">
    <property type="entry name" value="ArgE/DapE_CS"/>
</dbReference>
<dbReference type="Pfam" id="PF07687">
    <property type="entry name" value="M20_dimer"/>
    <property type="match status" value="1"/>
</dbReference>
<dbReference type="GO" id="GO:0046872">
    <property type="term" value="F:metal ion binding"/>
    <property type="evidence" value="ECO:0007669"/>
    <property type="project" value="UniProtKB-KW"/>
</dbReference>
<keyword evidence="9" id="KW-1185">Reference proteome</keyword>
<dbReference type="PROSITE" id="PS00758">
    <property type="entry name" value="ARGE_DAPE_CPG2_1"/>
    <property type="match status" value="1"/>
</dbReference>
<feature type="region of interest" description="Disordered" evidence="6">
    <location>
        <begin position="1"/>
        <end position="36"/>
    </location>
</feature>
<proteinExistence type="inferred from homology"/>
<dbReference type="InterPro" id="IPR050072">
    <property type="entry name" value="Peptidase_M20A"/>
</dbReference>
<comment type="caution">
    <text evidence="8">The sequence shown here is derived from an EMBL/GenBank/DDBJ whole genome shotgun (WGS) entry which is preliminary data.</text>
</comment>
<feature type="domain" description="Peptidase M20 dimerisation" evidence="7">
    <location>
        <begin position="250"/>
        <end position="378"/>
    </location>
</feature>
<evidence type="ECO:0000313" key="8">
    <source>
        <dbReference type="EMBL" id="TPW75714.1"/>
    </source>
</evidence>
<dbReference type="AlphaFoldDB" id="A0A506XSI4"/>
<evidence type="ECO:0000256" key="3">
    <source>
        <dbReference type="ARBA" id="ARBA00022723"/>
    </source>
</evidence>
<dbReference type="Pfam" id="PF01546">
    <property type="entry name" value="Peptidase_M20"/>
    <property type="match status" value="1"/>
</dbReference>
<dbReference type="PANTHER" id="PTHR43808:SF8">
    <property type="entry name" value="PEPTIDASE M20 DIMERISATION DOMAIN-CONTAINING PROTEIN"/>
    <property type="match status" value="1"/>
</dbReference>
<evidence type="ECO:0000256" key="5">
    <source>
        <dbReference type="ARBA" id="ARBA00022833"/>
    </source>
</evidence>
<organism evidence="8 9">
    <name type="scientific">Schumannella soli</name>
    <dbReference type="NCBI Taxonomy" id="2590779"/>
    <lineage>
        <taxon>Bacteria</taxon>
        <taxon>Bacillati</taxon>
        <taxon>Actinomycetota</taxon>
        <taxon>Actinomycetes</taxon>
        <taxon>Micrococcales</taxon>
        <taxon>Microbacteriaceae</taxon>
        <taxon>Schumannella</taxon>
    </lineage>
</organism>
<keyword evidence="5" id="KW-0862">Zinc</keyword>
<evidence type="ECO:0000259" key="7">
    <source>
        <dbReference type="Pfam" id="PF07687"/>
    </source>
</evidence>
<accession>A0A506XSI4</accession>
<dbReference type="GO" id="GO:0016787">
    <property type="term" value="F:hydrolase activity"/>
    <property type="evidence" value="ECO:0007669"/>
    <property type="project" value="UniProtKB-KW"/>
</dbReference>
<dbReference type="PANTHER" id="PTHR43808">
    <property type="entry name" value="ACETYLORNITHINE DEACETYLASE"/>
    <property type="match status" value="1"/>
</dbReference>